<gene>
    <name evidence="1" type="primary">Nfu_g_1_009539</name>
</gene>
<reference evidence="1" key="2">
    <citation type="submission" date="2016-06" db="EMBL/GenBank/DDBJ databases">
        <title>The genome of a short-lived fish provides insights into sex chromosome evolution and the genetic control of aging.</title>
        <authorList>
            <person name="Reichwald K."/>
            <person name="Felder M."/>
            <person name="Petzold A."/>
            <person name="Koch P."/>
            <person name="Groth M."/>
            <person name="Platzer M."/>
        </authorList>
    </citation>
    <scope>NUCLEOTIDE SEQUENCE</scope>
    <source>
        <tissue evidence="1">Brain</tissue>
    </source>
</reference>
<accession>A0A1A7ZQ73</accession>
<sequence length="104" mass="11964">MRAVATESISLEVQSENVTVYVKKIHSAISLSSCILLQVCERSTHSPDPSFNPNAQNLVLLLREPFSLGKAFAEVLKHKCRNVRHLLRKREETIPWQKRRDGRR</sequence>
<protein>
    <submittedName>
        <fullName evidence="1">Uncharacterized protein</fullName>
    </submittedName>
</protein>
<name>A0A1A7ZQ73_NOTFU</name>
<organism evidence="1">
    <name type="scientific">Nothobranchius furzeri</name>
    <name type="common">Turquoise killifish</name>
    <dbReference type="NCBI Taxonomy" id="105023"/>
    <lineage>
        <taxon>Eukaryota</taxon>
        <taxon>Metazoa</taxon>
        <taxon>Chordata</taxon>
        <taxon>Craniata</taxon>
        <taxon>Vertebrata</taxon>
        <taxon>Euteleostomi</taxon>
        <taxon>Actinopterygii</taxon>
        <taxon>Neopterygii</taxon>
        <taxon>Teleostei</taxon>
        <taxon>Neoteleostei</taxon>
        <taxon>Acanthomorphata</taxon>
        <taxon>Ovalentaria</taxon>
        <taxon>Atherinomorphae</taxon>
        <taxon>Cyprinodontiformes</taxon>
        <taxon>Nothobranchiidae</taxon>
        <taxon>Nothobranchius</taxon>
    </lineage>
</organism>
<dbReference type="EMBL" id="HADY01005966">
    <property type="protein sequence ID" value="SBP44451.1"/>
    <property type="molecule type" value="Transcribed_RNA"/>
</dbReference>
<proteinExistence type="predicted"/>
<evidence type="ECO:0000313" key="1">
    <source>
        <dbReference type="EMBL" id="SBP44451.1"/>
    </source>
</evidence>
<dbReference type="AlphaFoldDB" id="A0A1A7ZQ73"/>
<reference evidence="1" key="1">
    <citation type="submission" date="2016-05" db="EMBL/GenBank/DDBJ databases">
        <authorList>
            <person name="Lavstsen T."/>
            <person name="Jespersen J.S."/>
        </authorList>
    </citation>
    <scope>NUCLEOTIDE SEQUENCE</scope>
    <source>
        <tissue evidence="1">Brain</tissue>
    </source>
</reference>